<evidence type="ECO:0000256" key="8">
    <source>
        <dbReference type="SAM" id="Phobius"/>
    </source>
</evidence>
<name>C7LYA8_ACIFD</name>
<dbReference type="EMBL" id="CP001631">
    <property type="protein sequence ID" value="ACU53716.1"/>
    <property type="molecule type" value="Genomic_DNA"/>
</dbReference>
<dbReference type="NCBIfam" id="TIGR03426">
    <property type="entry name" value="shape_MreD"/>
    <property type="match status" value="1"/>
</dbReference>
<dbReference type="Pfam" id="PF04093">
    <property type="entry name" value="MreD"/>
    <property type="match status" value="1"/>
</dbReference>
<dbReference type="KEGG" id="afo:Afer_0768"/>
<evidence type="ECO:0000256" key="2">
    <source>
        <dbReference type="ARBA" id="ARBA00007776"/>
    </source>
</evidence>
<feature type="transmembrane region" description="Helical" evidence="8">
    <location>
        <begin position="137"/>
        <end position="159"/>
    </location>
</feature>
<sequence length="167" mass="17069">MRYLRALVVLVLLGTALVIQNTGLGQATILGVHPDLVMAMVAAIGAVRGRESGAIAGFVGGIAVDAFLSTPFGLSALIYVVVGYLAGEVERIDGGAPLAVRWIVVGLASLVGEGLFVVAEFLLGLANPLQTRLVEQILVVGGVNLVIAPVVLGLVRLAFVSTPSTVS</sequence>
<dbReference type="HOGENOM" id="CLU_1591029_0_0_11"/>
<evidence type="ECO:0000256" key="6">
    <source>
        <dbReference type="ARBA" id="ARBA00022989"/>
    </source>
</evidence>
<evidence type="ECO:0000256" key="7">
    <source>
        <dbReference type="ARBA" id="ARBA00023136"/>
    </source>
</evidence>
<dbReference type="GO" id="GO:0008360">
    <property type="term" value="P:regulation of cell shape"/>
    <property type="evidence" value="ECO:0007669"/>
    <property type="project" value="UniProtKB-KW"/>
</dbReference>
<protein>
    <submittedName>
        <fullName evidence="9">Rod shape-determining protein MreD</fullName>
    </submittedName>
</protein>
<proteinExistence type="inferred from homology"/>
<keyword evidence="7 8" id="KW-0472">Membrane</keyword>
<dbReference type="STRING" id="525909.Afer_0768"/>
<organism evidence="9 10">
    <name type="scientific">Acidimicrobium ferrooxidans (strain DSM 10331 / JCM 15462 / NBRC 103882 / ICP)</name>
    <dbReference type="NCBI Taxonomy" id="525909"/>
    <lineage>
        <taxon>Bacteria</taxon>
        <taxon>Bacillati</taxon>
        <taxon>Actinomycetota</taxon>
        <taxon>Acidimicrobiia</taxon>
        <taxon>Acidimicrobiales</taxon>
        <taxon>Acidimicrobiaceae</taxon>
        <taxon>Acidimicrobium</taxon>
    </lineage>
</organism>
<accession>C7LYA8</accession>
<evidence type="ECO:0000313" key="10">
    <source>
        <dbReference type="Proteomes" id="UP000000771"/>
    </source>
</evidence>
<comment type="subcellular location">
    <subcellularLocation>
        <location evidence="1">Cell membrane</location>
        <topology evidence="1">Multi-pass membrane protein</topology>
    </subcellularLocation>
</comment>
<keyword evidence="6 8" id="KW-1133">Transmembrane helix</keyword>
<feature type="transmembrane region" description="Helical" evidence="8">
    <location>
        <begin position="54"/>
        <end position="82"/>
    </location>
</feature>
<evidence type="ECO:0000256" key="3">
    <source>
        <dbReference type="ARBA" id="ARBA00022475"/>
    </source>
</evidence>
<comment type="similarity">
    <text evidence="2">Belongs to the MreD family.</text>
</comment>
<dbReference type="Proteomes" id="UP000000771">
    <property type="component" value="Chromosome"/>
</dbReference>
<evidence type="ECO:0000313" key="9">
    <source>
        <dbReference type="EMBL" id="ACU53716.1"/>
    </source>
</evidence>
<dbReference type="RefSeq" id="WP_015798205.1">
    <property type="nucleotide sequence ID" value="NC_013124.1"/>
</dbReference>
<evidence type="ECO:0000256" key="4">
    <source>
        <dbReference type="ARBA" id="ARBA00022692"/>
    </source>
</evidence>
<keyword evidence="10" id="KW-1185">Reference proteome</keyword>
<feature type="transmembrane region" description="Helical" evidence="8">
    <location>
        <begin position="102"/>
        <end position="125"/>
    </location>
</feature>
<keyword evidence="4 8" id="KW-0812">Transmembrane</keyword>
<keyword evidence="5" id="KW-0133">Cell shape</keyword>
<gene>
    <name evidence="9" type="ordered locus">Afer_0768</name>
</gene>
<dbReference type="AlphaFoldDB" id="C7LYA8"/>
<evidence type="ECO:0000256" key="5">
    <source>
        <dbReference type="ARBA" id="ARBA00022960"/>
    </source>
</evidence>
<evidence type="ECO:0000256" key="1">
    <source>
        <dbReference type="ARBA" id="ARBA00004651"/>
    </source>
</evidence>
<dbReference type="InterPro" id="IPR007227">
    <property type="entry name" value="Cell_shape_determining_MreD"/>
</dbReference>
<reference evidence="9 10" key="1">
    <citation type="journal article" date="2009" name="Stand. Genomic Sci.">
        <title>Complete genome sequence of Acidimicrobium ferrooxidans type strain (ICP).</title>
        <authorList>
            <person name="Clum A."/>
            <person name="Nolan M."/>
            <person name="Lang E."/>
            <person name="Glavina Del Rio T."/>
            <person name="Tice H."/>
            <person name="Copeland A."/>
            <person name="Cheng J.F."/>
            <person name="Lucas S."/>
            <person name="Chen F."/>
            <person name="Bruce D."/>
            <person name="Goodwin L."/>
            <person name="Pitluck S."/>
            <person name="Ivanova N."/>
            <person name="Mavrommatis K."/>
            <person name="Mikhailova N."/>
            <person name="Pati A."/>
            <person name="Chen A."/>
            <person name="Palaniappan K."/>
            <person name="Goker M."/>
            <person name="Spring S."/>
            <person name="Land M."/>
            <person name="Hauser L."/>
            <person name="Chang Y.J."/>
            <person name="Jeffries C.C."/>
            <person name="Chain P."/>
            <person name="Bristow J."/>
            <person name="Eisen J.A."/>
            <person name="Markowitz V."/>
            <person name="Hugenholtz P."/>
            <person name="Kyrpides N.C."/>
            <person name="Klenk H.P."/>
            <person name="Lapidus A."/>
        </authorList>
    </citation>
    <scope>NUCLEOTIDE SEQUENCE [LARGE SCALE GENOMIC DNA]</scope>
    <source>
        <strain evidence="10">DSM 10331 / JCM 15462 / NBRC 103882 / ICP</strain>
    </source>
</reference>
<dbReference type="eggNOG" id="ENOG5033I3K">
    <property type="taxonomic scope" value="Bacteria"/>
</dbReference>
<dbReference type="GO" id="GO:0005886">
    <property type="term" value="C:plasma membrane"/>
    <property type="evidence" value="ECO:0007669"/>
    <property type="project" value="UniProtKB-SubCell"/>
</dbReference>
<dbReference type="OrthoDB" id="3473300at2"/>
<keyword evidence="3" id="KW-1003">Cell membrane</keyword>